<organism evidence="3">
    <name type="scientific">Eucalyptus grandis</name>
    <name type="common">Flooded gum</name>
    <dbReference type="NCBI Taxonomy" id="71139"/>
    <lineage>
        <taxon>Eukaryota</taxon>
        <taxon>Viridiplantae</taxon>
        <taxon>Streptophyta</taxon>
        <taxon>Embryophyta</taxon>
        <taxon>Tracheophyta</taxon>
        <taxon>Spermatophyta</taxon>
        <taxon>Magnoliopsida</taxon>
        <taxon>eudicotyledons</taxon>
        <taxon>Gunneridae</taxon>
        <taxon>Pentapetalae</taxon>
        <taxon>rosids</taxon>
        <taxon>malvids</taxon>
        <taxon>Myrtales</taxon>
        <taxon>Myrtaceae</taxon>
        <taxon>Myrtoideae</taxon>
        <taxon>Eucalypteae</taxon>
        <taxon>Eucalyptus</taxon>
    </lineage>
</organism>
<dbReference type="Gene3D" id="3.80.10.10">
    <property type="entry name" value="Ribonuclease Inhibitor"/>
    <property type="match status" value="1"/>
</dbReference>
<feature type="region of interest" description="Disordered" evidence="2">
    <location>
        <begin position="122"/>
        <end position="141"/>
    </location>
</feature>
<dbReference type="STRING" id="71139.A0A059AGZ4"/>
<keyword evidence="1" id="KW-0611">Plant defense</keyword>
<dbReference type="PANTHER" id="PTHR23155">
    <property type="entry name" value="DISEASE RESISTANCE PROTEIN RP"/>
    <property type="match status" value="1"/>
</dbReference>
<evidence type="ECO:0000256" key="1">
    <source>
        <dbReference type="ARBA" id="ARBA00022821"/>
    </source>
</evidence>
<reference evidence="3" key="1">
    <citation type="submission" date="2013-07" db="EMBL/GenBank/DDBJ databases">
        <title>The genome of Eucalyptus grandis.</title>
        <authorList>
            <person name="Schmutz J."/>
            <person name="Hayes R."/>
            <person name="Myburg A."/>
            <person name="Tuskan G."/>
            <person name="Grattapaglia D."/>
            <person name="Rokhsar D.S."/>
        </authorList>
    </citation>
    <scope>NUCLEOTIDE SEQUENCE</scope>
    <source>
        <tissue evidence="3">Leaf extractions</tissue>
    </source>
</reference>
<dbReference type="InterPro" id="IPR032675">
    <property type="entry name" value="LRR_dom_sf"/>
</dbReference>
<dbReference type="PANTHER" id="PTHR23155:SF1185">
    <property type="entry name" value="DISEASE RESISTANCE RPP8-LIKE PROTEIN 3-RELATED"/>
    <property type="match status" value="1"/>
</dbReference>
<dbReference type="InParanoid" id="A0A059AGZ4"/>
<evidence type="ECO:0000256" key="2">
    <source>
        <dbReference type="SAM" id="MobiDB-lite"/>
    </source>
</evidence>
<proteinExistence type="predicted"/>
<accession>A0A059AGZ4</accession>
<sequence>MTLSDILPLSYHKLPVHLKPCFIYMALFPVEYPIPTIRLVRLWLAENLLDSHCYDIERKRTRRPGETFILELADRIVTDMVSWRADGSPKASQMLTSLYDMLHLIEMSTGFLHIHATSKSKDENDLDSTKQQQQLPAQPPERTKIRWLAEHTNIVTNLNLGHVHSFLSFYMRRGLLIKDISTFLRKMTSETDYSLLRVLDLEGVYEPSLQDLCHLKTLDIKHTNITSLPNSLWKARNLRHLHLNWFYIDLKKILKAWSNNVMALTQLQTLSRLVIGEVKENLMRYHMDRLTTLITLKLYLQSSDTDTSGAQKKQ</sequence>
<dbReference type="GO" id="GO:0006952">
    <property type="term" value="P:defense response"/>
    <property type="evidence" value="ECO:0007669"/>
    <property type="project" value="UniProtKB-KW"/>
</dbReference>
<dbReference type="AlphaFoldDB" id="A0A059AGZ4"/>
<dbReference type="InterPro" id="IPR044974">
    <property type="entry name" value="Disease_R_plants"/>
</dbReference>
<dbReference type="EMBL" id="KK198762">
    <property type="protein sequence ID" value="KCW53113.1"/>
    <property type="molecule type" value="Genomic_DNA"/>
</dbReference>
<dbReference type="Gene3D" id="1.10.10.10">
    <property type="entry name" value="Winged helix-like DNA-binding domain superfamily/Winged helix DNA-binding domain"/>
    <property type="match status" value="1"/>
</dbReference>
<gene>
    <name evidence="3" type="ORF">EUGRSUZ_J02405</name>
</gene>
<dbReference type="InterPro" id="IPR036388">
    <property type="entry name" value="WH-like_DNA-bd_sf"/>
</dbReference>
<name>A0A059AGZ4_EUCGR</name>
<dbReference type="SUPFAM" id="SSF52047">
    <property type="entry name" value="RNI-like"/>
    <property type="match status" value="1"/>
</dbReference>
<evidence type="ECO:0008006" key="4">
    <source>
        <dbReference type="Google" id="ProtNLM"/>
    </source>
</evidence>
<dbReference type="Gramene" id="KCW53113">
    <property type="protein sequence ID" value="KCW53113"/>
    <property type="gene ID" value="EUGRSUZ_J02405"/>
</dbReference>
<protein>
    <recommendedName>
        <fullName evidence="4">NB-ARC domain-containing protein</fullName>
    </recommendedName>
</protein>
<evidence type="ECO:0000313" key="3">
    <source>
        <dbReference type="EMBL" id="KCW53113.1"/>
    </source>
</evidence>